<reference evidence="2 3" key="1">
    <citation type="submission" date="2020-05" db="EMBL/GenBank/DDBJ databases">
        <title>Aquirufa sp. strain 15G-AUS-rot a new Aquirufa species.</title>
        <authorList>
            <person name="Pitt A."/>
            <person name="Hahn M.W."/>
        </authorList>
    </citation>
    <scope>NUCLEOTIDE SEQUENCE [LARGE SCALE GENOMIC DNA]</scope>
    <source>
        <strain evidence="2 3">15G-AUS-rot</strain>
    </source>
</reference>
<proteinExistence type="predicted"/>
<dbReference type="EMBL" id="CP054056">
    <property type="protein sequence ID" value="QKJ25014.1"/>
    <property type="molecule type" value="Genomic_DNA"/>
</dbReference>
<accession>A0A7D4UD66</accession>
<protein>
    <submittedName>
        <fullName evidence="2">Mycothiol system anti-sigma-R factor</fullName>
    </submittedName>
</protein>
<dbReference type="RefSeq" id="WP_173493311.1">
    <property type="nucleotide sequence ID" value="NZ_CP054056.1"/>
</dbReference>
<evidence type="ECO:0000313" key="3">
    <source>
        <dbReference type="Proteomes" id="UP000501003"/>
    </source>
</evidence>
<organism evidence="2 3">
    <name type="scientific">Aquiluna borgnonia</name>
    <dbReference type="NCBI Taxonomy" id="2499157"/>
    <lineage>
        <taxon>Bacteria</taxon>
        <taxon>Bacillati</taxon>
        <taxon>Actinomycetota</taxon>
        <taxon>Actinomycetes</taxon>
        <taxon>Micrococcales</taxon>
        <taxon>Microbacteriaceae</taxon>
        <taxon>Luna cluster</taxon>
        <taxon>Luna-1 subcluster</taxon>
        <taxon>Aquiluna</taxon>
    </lineage>
</organism>
<feature type="domain" description="Putative zinc-finger" evidence="1">
    <location>
        <begin position="6"/>
        <end position="39"/>
    </location>
</feature>
<gene>
    <name evidence="2" type="ORF">HRU87_02085</name>
</gene>
<sequence>MKPVDCEEVKRSVHEYLHAEIQTEENEAITAHLANCDSCEEHYDIEIVFNQVIQRSCDEAPAAELAQRVMERLKEIQDHN</sequence>
<name>A0A7D4UD66_9MICO</name>
<dbReference type="InterPro" id="IPR027383">
    <property type="entry name" value="Znf_put"/>
</dbReference>
<dbReference type="KEGG" id="aqg:HRU87_02085"/>
<keyword evidence="3" id="KW-1185">Reference proteome</keyword>
<dbReference type="AlphaFoldDB" id="A0A7D4UD66"/>
<evidence type="ECO:0000259" key="1">
    <source>
        <dbReference type="Pfam" id="PF13490"/>
    </source>
</evidence>
<dbReference type="Pfam" id="PF13490">
    <property type="entry name" value="zf-HC2"/>
    <property type="match status" value="1"/>
</dbReference>
<dbReference type="Proteomes" id="UP000501003">
    <property type="component" value="Chromosome"/>
</dbReference>
<evidence type="ECO:0000313" key="2">
    <source>
        <dbReference type="EMBL" id="QKJ25014.1"/>
    </source>
</evidence>